<evidence type="ECO:0000313" key="2">
    <source>
        <dbReference type="Proteomes" id="UP000663855"/>
    </source>
</evidence>
<dbReference type="PANTHER" id="PTHR46060">
    <property type="entry name" value="MARINER MOS1 TRANSPOSASE-LIKE PROTEIN"/>
    <property type="match status" value="1"/>
</dbReference>
<name>A0A814Z3H5_9BILA</name>
<dbReference type="GO" id="GO:0003676">
    <property type="term" value="F:nucleic acid binding"/>
    <property type="evidence" value="ECO:0007669"/>
    <property type="project" value="InterPro"/>
</dbReference>
<dbReference type="Gene3D" id="3.30.420.10">
    <property type="entry name" value="Ribonuclease H-like superfamily/Ribonuclease H"/>
    <property type="match status" value="1"/>
</dbReference>
<dbReference type="Proteomes" id="UP000663855">
    <property type="component" value="Unassembled WGS sequence"/>
</dbReference>
<dbReference type="InterPro" id="IPR052709">
    <property type="entry name" value="Transposase-MT_Hybrid"/>
</dbReference>
<gene>
    <name evidence="1" type="ORF">CJN711_LOCUS13863</name>
</gene>
<dbReference type="PANTHER" id="PTHR46060:SF1">
    <property type="entry name" value="MARINER MOS1 TRANSPOSASE-LIKE PROTEIN"/>
    <property type="match status" value="1"/>
</dbReference>
<sequence>MGHYQKLSLNSFKIDNDALIAKLVDVFKYQAGLLNELGHNSFRFIHRTFQEYLAGKSIVYSYGTERSENEIYQNINIKIGIPDWRVPLCMTFEILSKSAQRSTLFKNIITKLLHDEQVSSNRESSTLIVPFVIIDSLNDLYFSSKDTEYELIRKLADMLLLDYRNLSGFSRLKQHQELIHSYIMYLTRLNSQMKCNEFFTFAQNQPELIKAARSAEKYSYCVEQNVRGHLQKLLDGIEVLPHPTYSPDLAPSDYGLFRSMVHFFRGRRFETFDQVEAVCRELFESKEPHWYRDQIRQLAERWRKVIENDGLYFEE</sequence>
<dbReference type="AlphaFoldDB" id="A0A814Z3H5"/>
<protein>
    <submittedName>
        <fullName evidence="1">Uncharacterized protein</fullName>
    </submittedName>
</protein>
<evidence type="ECO:0000313" key="1">
    <source>
        <dbReference type="EMBL" id="CAF1238345.1"/>
    </source>
</evidence>
<dbReference type="InterPro" id="IPR036397">
    <property type="entry name" value="RNaseH_sf"/>
</dbReference>
<proteinExistence type="predicted"/>
<comment type="caution">
    <text evidence="1">The sequence shown here is derived from an EMBL/GenBank/DDBJ whole genome shotgun (WGS) entry which is preliminary data.</text>
</comment>
<organism evidence="1 2">
    <name type="scientific">Rotaria magnacalcarata</name>
    <dbReference type="NCBI Taxonomy" id="392030"/>
    <lineage>
        <taxon>Eukaryota</taxon>
        <taxon>Metazoa</taxon>
        <taxon>Spiralia</taxon>
        <taxon>Gnathifera</taxon>
        <taxon>Rotifera</taxon>
        <taxon>Eurotatoria</taxon>
        <taxon>Bdelloidea</taxon>
        <taxon>Philodinida</taxon>
        <taxon>Philodinidae</taxon>
        <taxon>Rotaria</taxon>
    </lineage>
</organism>
<accession>A0A814Z3H5</accession>
<dbReference type="EMBL" id="CAJNOV010006182">
    <property type="protein sequence ID" value="CAF1238345.1"/>
    <property type="molecule type" value="Genomic_DNA"/>
</dbReference>
<reference evidence="1" key="1">
    <citation type="submission" date="2021-02" db="EMBL/GenBank/DDBJ databases">
        <authorList>
            <person name="Nowell W R."/>
        </authorList>
    </citation>
    <scope>NUCLEOTIDE SEQUENCE</scope>
</reference>